<dbReference type="SUPFAM" id="SSF56112">
    <property type="entry name" value="Protein kinase-like (PK-like)"/>
    <property type="match status" value="1"/>
</dbReference>
<feature type="region of interest" description="Disordered" evidence="9">
    <location>
        <begin position="219"/>
        <end position="265"/>
    </location>
</feature>
<keyword evidence="3" id="KW-0808">Transferase</keyword>
<organism evidence="11 12">
    <name type="scientific">Dunaliella salina</name>
    <name type="common">Green alga</name>
    <name type="synonym">Protococcus salinus</name>
    <dbReference type="NCBI Taxonomy" id="3046"/>
    <lineage>
        <taxon>Eukaryota</taxon>
        <taxon>Viridiplantae</taxon>
        <taxon>Chlorophyta</taxon>
        <taxon>core chlorophytes</taxon>
        <taxon>Chlorophyceae</taxon>
        <taxon>CS clade</taxon>
        <taxon>Chlamydomonadales</taxon>
        <taxon>Dunaliellaceae</taxon>
        <taxon>Dunaliella</taxon>
    </lineage>
</organism>
<dbReference type="InterPro" id="IPR000719">
    <property type="entry name" value="Prot_kinase_dom"/>
</dbReference>
<dbReference type="InterPro" id="IPR011009">
    <property type="entry name" value="Kinase-like_dom_sf"/>
</dbReference>
<evidence type="ECO:0000313" key="12">
    <source>
        <dbReference type="Proteomes" id="UP000815325"/>
    </source>
</evidence>
<evidence type="ECO:0000256" key="4">
    <source>
        <dbReference type="ARBA" id="ARBA00022741"/>
    </source>
</evidence>
<keyword evidence="4" id="KW-0547">Nucleotide-binding</keyword>
<keyword evidence="12" id="KW-1185">Reference proteome</keyword>
<sequence>MLRPGGVLPPGSVVGGNGRFYTIEEVLGTGSNAVTYREEAVGASLGNMISEGMRCTDAEATRIGIELLRILSYLSSLRPPVVHRDVKPENIILEGGRWGGRVYLVDFGGVQGAAMSAMEPSSLGSTIIGTYGYMAPEQFRGAAQPASDVYAAGATLLFLLSGRPPSAFPQERMRIRWRGSPDAPGLQPPSPRWATVLDGLLEPLAEDRLSATEALDILEGRTEVDRQQTDERTPESSREQRVPRTGRSTFQRKKSLARRPAGTRVELERTPSRLDIVIPPKLARQALGGALVKERIAIGQQKFRIGQELAVFRDGSVDFLGARNTRVVEGLTSDIQGARIITSVIVNGVPQTVIEVLEGIRKHRFGEGLELMEQQWLVQEINSHVEALGSTVDVDSLPPPEAPAVFNDDPEAAN</sequence>
<feature type="domain" description="Protein kinase" evidence="10">
    <location>
        <begin position="1"/>
        <end position="224"/>
    </location>
</feature>
<dbReference type="SMART" id="SM00220">
    <property type="entry name" value="S_TKc"/>
    <property type="match status" value="1"/>
</dbReference>
<keyword evidence="2" id="KW-0723">Serine/threonine-protein kinase</keyword>
<evidence type="ECO:0000256" key="9">
    <source>
        <dbReference type="SAM" id="MobiDB-lite"/>
    </source>
</evidence>
<evidence type="ECO:0000256" key="3">
    <source>
        <dbReference type="ARBA" id="ARBA00022679"/>
    </source>
</evidence>
<comment type="caution">
    <text evidence="11">The sequence shown here is derived from an EMBL/GenBank/DDBJ whole genome shotgun (WGS) entry which is preliminary data.</text>
</comment>
<name>A0ABQ7GCW0_DUNSA</name>
<evidence type="ECO:0000256" key="5">
    <source>
        <dbReference type="ARBA" id="ARBA00022777"/>
    </source>
</evidence>
<dbReference type="PANTHER" id="PTHR24363:SF0">
    <property type="entry name" value="SERINE_THREONINE KINASE LIKE DOMAIN CONTAINING 1"/>
    <property type="match status" value="1"/>
</dbReference>
<evidence type="ECO:0000256" key="1">
    <source>
        <dbReference type="ARBA" id="ARBA00012513"/>
    </source>
</evidence>
<feature type="compositionally biased region" description="Basic and acidic residues" evidence="9">
    <location>
        <begin position="219"/>
        <end position="242"/>
    </location>
</feature>
<dbReference type="EMBL" id="MU069873">
    <property type="protein sequence ID" value="KAF5832434.1"/>
    <property type="molecule type" value="Genomic_DNA"/>
</dbReference>
<dbReference type="Proteomes" id="UP000815325">
    <property type="component" value="Unassembled WGS sequence"/>
</dbReference>
<keyword evidence="6" id="KW-0067">ATP-binding</keyword>
<comment type="catalytic activity">
    <reaction evidence="7">
        <text>L-threonyl-[protein] + ATP = O-phospho-L-threonyl-[protein] + ADP + H(+)</text>
        <dbReference type="Rhea" id="RHEA:46608"/>
        <dbReference type="Rhea" id="RHEA-COMP:11060"/>
        <dbReference type="Rhea" id="RHEA-COMP:11605"/>
        <dbReference type="ChEBI" id="CHEBI:15378"/>
        <dbReference type="ChEBI" id="CHEBI:30013"/>
        <dbReference type="ChEBI" id="CHEBI:30616"/>
        <dbReference type="ChEBI" id="CHEBI:61977"/>
        <dbReference type="ChEBI" id="CHEBI:456216"/>
        <dbReference type="EC" id="2.7.11.1"/>
    </reaction>
</comment>
<dbReference type="Gene3D" id="1.10.510.10">
    <property type="entry name" value="Transferase(Phosphotransferase) domain 1"/>
    <property type="match status" value="1"/>
</dbReference>
<evidence type="ECO:0000259" key="10">
    <source>
        <dbReference type="PROSITE" id="PS50011"/>
    </source>
</evidence>
<evidence type="ECO:0000256" key="2">
    <source>
        <dbReference type="ARBA" id="ARBA00022527"/>
    </source>
</evidence>
<evidence type="ECO:0000256" key="6">
    <source>
        <dbReference type="ARBA" id="ARBA00022840"/>
    </source>
</evidence>
<dbReference type="PROSITE" id="PS50011">
    <property type="entry name" value="PROTEIN_KINASE_DOM"/>
    <property type="match status" value="1"/>
</dbReference>
<protein>
    <recommendedName>
        <fullName evidence="1">non-specific serine/threonine protein kinase</fullName>
        <ecNumber evidence="1">2.7.11.1</ecNumber>
    </recommendedName>
</protein>
<gene>
    <name evidence="11" type="ORF">DUNSADRAFT_11661</name>
</gene>
<proteinExistence type="predicted"/>
<reference evidence="11" key="1">
    <citation type="submission" date="2017-08" db="EMBL/GenBank/DDBJ databases">
        <authorList>
            <person name="Polle J.E."/>
            <person name="Barry K."/>
            <person name="Cushman J."/>
            <person name="Schmutz J."/>
            <person name="Tran D."/>
            <person name="Hathwaick L.T."/>
            <person name="Yim W.C."/>
            <person name="Jenkins J."/>
            <person name="Mckie-Krisberg Z.M."/>
            <person name="Prochnik S."/>
            <person name="Lindquist E."/>
            <person name="Dockter R.B."/>
            <person name="Adam C."/>
            <person name="Molina H."/>
            <person name="Bunkerborg J."/>
            <person name="Jin E."/>
            <person name="Buchheim M."/>
            <person name="Magnuson J."/>
        </authorList>
    </citation>
    <scope>NUCLEOTIDE SEQUENCE</scope>
    <source>
        <strain evidence="11">CCAP 19/18</strain>
    </source>
</reference>
<dbReference type="InterPro" id="IPR008271">
    <property type="entry name" value="Ser/Thr_kinase_AS"/>
</dbReference>
<dbReference type="EC" id="2.7.11.1" evidence="1"/>
<comment type="catalytic activity">
    <reaction evidence="8">
        <text>L-seryl-[protein] + ATP = O-phospho-L-seryl-[protein] + ADP + H(+)</text>
        <dbReference type="Rhea" id="RHEA:17989"/>
        <dbReference type="Rhea" id="RHEA-COMP:9863"/>
        <dbReference type="Rhea" id="RHEA-COMP:11604"/>
        <dbReference type="ChEBI" id="CHEBI:15378"/>
        <dbReference type="ChEBI" id="CHEBI:29999"/>
        <dbReference type="ChEBI" id="CHEBI:30616"/>
        <dbReference type="ChEBI" id="CHEBI:83421"/>
        <dbReference type="ChEBI" id="CHEBI:456216"/>
        <dbReference type="EC" id="2.7.11.1"/>
    </reaction>
</comment>
<evidence type="ECO:0000313" key="11">
    <source>
        <dbReference type="EMBL" id="KAF5832434.1"/>
    </source>
</evidence>
<feature type="region of interest" description="Disordered" evidence="9">
    <location>
        <begin position="393"/>
        <end position="414"/>
    </location>
</feature>
<dbReference type="Pfam" id="PF00069">
    <property type="entry name" value="Pkinase"/>
    <property type="match status" value="1"/>
</dbReference>
<dbReference type="PANTHER" id="PTHR24363">
    <property type="entry name" value="SERINE/THREONINE PROTEIN KINASE"/>
    <property type="match status" value="1"/>
</dbReference>
<dbReference type="PROSITE" id="PS00108">
    <property type="entry name" value="PROTEIN_KINASE_ST"/>
    <property type="match status" value="1"/>
</dbReference>
<evidence type="ECO:0000256" key="7">
    <source>
        <dbReference type="ARBA" id="ARBA00047899"/>
    </source>
</evidence>
<accession>A0ABQ7GCW0</accession>
<evidence type="ECO:0000256" key="8">
    <source>
        <dbReference type="ARBA" id="ARBA00048679"/>
    </source>
</evidence>
<keyword evidence="5" id="KW-0418">Kinase</keyword>